<feature type="region of interest" description="Disordered" evidence="11">
    <location>
        <begin position="44"/>
        <end position="63"/>
    </location>
</feature>
<gene>
    <name evidence="13" type="ORF">BCR38DRAFT_304120</name>
</gene>
<dbReference type="OrthoDB" id="18574at2759"/>
<dbReference type="GO" id="GO:0015217">
    <property type="term" value="F:ADP transmembrane transporter activity"/>
    <property type="evidence" value="ECO:0007669"/>
    <property type="project" value="TreeGrafter"/>
</dbReference>
<dbReference type="AlphaFoldDB" id="A0A1Y2EF19"/>
<keyword evidence="4 9" id="KW-0812">Transmembrane</keyword>
<keyword evidence="14" id="KW-1185">Reference proteome</keyword>
<feature type="transmembrane region" description="Helical" evidence="12">
    <location>
        <begin position="190"/>
        <end position="212"/>
    </location>
</feature>
<dbReference type="GeneID" id="63770804"/>
<evidence type="ECO:0000256" key="5">
    <source>
        <dbReference type="ARBA" id="ARBA00022737"/>
    </source>
</evidence>
<keyword evidence="6" id="KW-0496">Mitochondrion</keyword>
<keyword evidence="6" id="KW-0999">Mitochondrion inner membrane</keyword>
<comment type="similarity">
    <text evidence="2 10">Belongs to the mitochondrial carrier (TC 2.A.29) family.</text>
</comment>
<dbReference type="InterPro" id="IPR052217">
    <property type="entry name" value="Mito/Peroxisomal_Carrier"/>
</dbReference>
<comment type="subcellular location">
    <subcellularLocation>
        <location evidence="1">Membrane</location>
        <topology evidence="1">Multi-pass membrane protein</topology>
    </subcellularLocation>
</comment>
<dbReference type="Gene3D" id="1.50.40.10">
    <property type="entry name" value="Mitochondrial carrier domain"/>
    <property type="match status" value="1"/>
</dbReference>
<comment type="caution">
    <text evidence="13">The sequence shown here is derived from an EMBL/GenBank/DDBJ whole genome shotgun (WGS) entry which is preliminary data.</text>
</comment>
<sequence>SQLLPALHHALSGSAGTAISTCLTYPLSLVITRLQVQRQLVREGKLQPPQGTGPQGPPGEAAEEEGAYRGIVDAFSRICADSDAGGWKALFGGLAGDVGKSVLDSFLFFLFYEWFRARRLRSRSLGKGLRVWEELAIGMAAGACSRAFTTPIANVVTRKQTAALLEGGAEAKELTLREIMQAIREEKGLAGFWSGYSATLVLSLNPGITFFLQEMLKKSLLGAEKWDKPGPHLTFLFAALSKSAASAITYPFQLAKARLQLVEVIEAKLAASRAANKLAKQSIIGVMRQIVDTEGVGSLYDGLSGELLRGFFGHGMTMLAKDVVYKLLFKIYLVVAAVLSEMRRRR</sequence>
<evidence type="ECO:0000256" key="1">
    <source>
        <dbReference type="ARBA" id="ARBA00004141"/>
    </source>
</evidence>
<keyword evidence="7 12" id="KW-1133">Transmembrane helix</keyword>
<dbReference type="Pfam" id="PF00153">
    <property type="entry name" value="Mito_carr"/>
    <property type="match status" value="3"/>
</dbReference>
<keyword evidence="3 10" id="KW-0813">Transport</keyword>
<dbReference type="SUPFAM" id="SSF103506">
    <property type="entry name" value="Mitochondrial carrier"/>
    <property type="match status" value="1"/>
</dbReference>
<dbReference type="InterPro" id="IPR018108">
    <property type="entry name" value="MCP_transmembrane"/>
</dbReference>
<evidence type="ECO:0000313" key="14">
    <source>
        <dbReference type="Proteomes" id="UP000193689"/>
    </source>
</evidence>
<keyword evidence="8 9" id="KW-0472">Membrane</keyword>
<dbReference type="PROSITE" id="PS50920">
    <property type="entry name" value="SOLCAR"/>
    <property type="match status" value="3"/>
</dbReference>
<dbReference type="Proteomes" id="UP000193689">
    <property type="component" value="Unassembled WGS sequence"/>
</dbReference>
<evidence type="ECO:0000256" key="3">
    <source>
        <dbReference type="ARBA" id="ARBA00022448"/>
    </source>
</evidence>
<evidence type="ECO:0000256" key="9">
    <source>
        <dbReference type="PROSITE-ProRule" id="PRU00282"/>
    </source>
</evidence>
<feature type="non-terminal residue" evidence="13">
    <location>
        <position position="1"/>
    </location>
</feature>
<keyword evidence="5" id="KW-0677">Repeat</keyword>
<feature type="non-terminal residue" evidence="13">
    <location>
        <position position="346"/>
    </location>
</feature>
<feature type="repeat" description="Solcar" evidence="9">
    <location>
        <begin position="129"/>
        <end position="219"/>
    </location>
</feature>
<evidence type="ECO:0000256" key="7">
    <source>
        <dbReference type="ARBA" id="ARBA00022989"/>
    </source>
</evidence>
<proteinExistence type="inferred from homology"/>
<dbReference type="PANTHER" id="PTHR45939">
    <property type="entry name" value="PEROXISOMAL MEMBRANE PROTEIN PMP34-RELATED"/>
    <property type="match status" value="1"/>
</dbReference>
<evidence type="ECO:0000256" key="10">
    <source>
        <dbReference type="RuleBase" id="RU000488"/>
    </source>
</evidence>
<dbReference type="InterPro" id="IPR023395">
    <property type="entry name" value="MCP_dom_sf"/>
</dbReference>
<evidence type="ECO:0000256" key="6">
    <source>
        <dbReference type="ARBA" id="ARBA00022792"/>
    </source>
</evidence>
<dbReference type="InParanoid" id="A0A1Y2EF19"/>
<feature type="repeat" description="Solcar" evidence="9">
    <location>
        <begin position="233"/>
        <end position="327"/>
    </location>
</feature>
<feature type="repeat" description="Solcar" evidence="9">
    <location>
        <begin position="4"/>
        <end position="118"/>
    </location>
</feature>
<evidence type="ECO:0000256" key="11">
    <source>
        <dbReference type="SAM" id="MobiDB-lite"/>
    </source>
</evidence>
<protein>
    <submittedName>
        <fullName evidence="13">Mitochondrial carrier domain-containing protein</fullName>
    </submittedName>
</protein>
<accession>A0A1Y2EF19</accession>
<evidence type="ECO:0000256" key="2">
    <source>
        <dbReference type="ARBA" id="ARBA00006375"/>
    </source>
</evidence>
<name>A0A1Y2EF19_9PEZI</name>
<reference evidence="13 14" key="1">
    <citation type="submission" date="2016-07" db="EMBL/GenBank/DDBJ databases">
        <title>Pervasive Adenine N6-methylation of Active Genes in Fungi.</title>
        <authorList>
            <consortium name="DOE Joint Genome Institute"/>
            <person name="Mondo S.J."/>
            <person name="Dannebaum R.O."/>
            <person name="Kuo R.C."/>
            <person name="Labutti K."/>
            <person name="Haridas S."/>
            <person name="Kuo A."/>
            <person name="Salamov A."/>
            <person name="Ahrendt S.R."/>
            <person name="Lipzen A."/>
            <person name="Sullivan W."/>
            <person name="Andreopoulos W.B."/>
            <person name="Clum A."/>
            <person name="Lindquist E."/>
            <person name="Daum C."/>
            <person name="Ramamoorthy G.K."/>
            <person name="Gryganskyi A."/>
            <person name="Culley D."/>
            <person name="Magnuson J.K."/>
            <person name="James T.Y."/>
            <person name="O'Malley M.A."/>
            <person name="Stajich J.E."/>
            <person name="Spatafora J.W."/>
            <person name="Visel A."/>
            <person name="Grigoriev I.V."/>
        </authorList>
    </citation>
    <scope>NUCLEOTIDE SEQUENCE [LARGE SCALE GENOMIC DNA]</scope>
    <source>
        <strain evidence="13 14">CBS 129021</strain>
    </source>
</reference>
<dbReference type="EMBL" id="MCFJ01000002">
    <property type="protein sequence ID" value="ORY69904.1"/>
    <property type="molecule type" value="Genomic_DNA"/>
</dbReference>
<organism evidence="13 14">
    <name type="scientific">Pseudomassariella vexata</name>
    <dbReference type="NCBI Taxonomy" id="1141098"/>
    <lineage>
        <taxon>Eukaryota</taxon>
        <taxon>Fungi</taxon>
        <taxon>Dikarya</taxon>
        <taxon>Ascomycota</taxon>
        <taxon>Pezizomycotina</taxon>
        <taxon>Sordariomycetes</taxon>
        <taxon>Xylariomycetidae</taxon>
        <taxon>Amphisphaeriales</taxon>
        <taxon>Pseudomassariaceae</taxon>
        <taxon>Pseudomassariella</taxon>
    </lineage>
</organism>
<dbReference type="RefSeq" id="XP_040719854.1">
    <property type="nucleotide sequence ID" value="XM_040854592.1"/>
</dbReference>
<evidence type="ECO:0000256" key="4">
    <source>
        <dbReference type="ARBA" id="ARBA00022692"/>
    </source>
</evidence>
<dbReference type="STRING" id="1141098.A0A1Y2EF19"/>
<evidence type="ECO:0000256" key="8">
    <source>
        <dbReference type="ARBA" id="ARBA00023136"/>
    </source>
</evidence>
<dbReference type="GO" id="GO:0016020">
    <property type="term" value="C:membrane"/>
    <property type="evidence" value="ECO:0007669"/>
    <property type="project" value="UniProtKB-SubCell"/>
</dbReference>
<dbReference type="PANTHER" id="PTHR45939:SF2">
    <property type="entry name" value="CARRIER PROTEIN, PUTATIVE (AFU_ORTHOLOGUE AFUA_2G13870)-RELATED"/>
    <property type="match status" value="1"/>
</dbReference>
<evidence type="ECO:0000256" key="12">
    <source>
        <dbReference type="SAM" id="Phobius"/>
    </source>
</evidence>
<evidence type="ECO:0000313" key="13">
    <source>
        <dbReference type="EMBL" id="ORY69904.1"/>
    </source>
</evidence>
<feature type="transmembrane region" description="Helical" evidence="12">
    <location>
        <begin position="323"/>
        <end position="340"/>
    </location>
</feature>